<dbReference type="AlphaFoldDB" id="A0A8X7W5E7"/>
<accession>A0A8X7W5E7</accession>
<keyword evidence="3" id="KW-1185">Reference proteome</keyword>
<sequence>MEIPPVNQVNALDRGPIPSRGRLKPNGGASYAEVEEKRAERIEGFDVCKSSKKQDALSSKQYNIHVSGNNILPPLKSFIELSSRILSLVVFRLIKLQIMNQGQAYGAFSDEMHIILAETKRGIVIRVLHSYAEMIFQI</sequence>
<dbReference type="EMBL" id="JAAMPC010000003">
    <property type="protein sequence ID" value="KAG2323396.1"/>
    <property type="molecule type" value="Genomic_DNA"/>
</dbReference>
<gene>
    <name evidence="2" type="ORF">Bca52824_016609</name>
</gene>
<name>A0A8X7W5E7_BRACI</name>
<organism evidence="2 3">
    <name type="scientific">Brassica carinata</name>
    <name type="common">Ethiopian mustard</name>
    <name type="synonym">Abyssinian cabbage</name>
    <dbReference type="NCBI Taxonomy" id="52824"/>
    <lineage>
        <taxon>Eukaryota</taxon>
        <taxon>Viridiplantae</taxon>
        <taxon>Streptophyta</taxon>
        <taxon>Embryophyta</taxon>
        <taxon>Tracheophyta</taxon>
        <taxon>Spermatophyta</taxon>
        <taxon>Magnoliopsida</taxon>
        <taxon>eudicotyledons</taxon>
        <taxon>Gunneridae</taxon>
        <taxon>Pentapetalae</taxon>
        <taxon>rosids</taxon>
        <taxon>malvids</taxon>
        <taxon>Brassicales</taxon>
        <taxon>Brassicaceae</taxon>
        <taxon>Brassiceae</taxon>
        <taxon>Brassica</taxon>
    </lineage>
</organism>
<evidence type="ECO:0000313" key="2">
    <source>
        <dbReference type="EMBL" id="KAG2323396.1"/>
    </source>
</evidence>
<protein>
    <submittedName>
        <fullName evidence="2">Uncharacterized protein</fullName>
    </submittedName>
</protein>
<proteinExistence type="predicted"/>
<evidence type="ECO:0000256" key="1">
    <source>
        <dbReference type="SAM" id="MobiDB-lite"/>
    </source>
</evidence>
<comment type="caution">
    <text evidence="2">The sequence shown here is derived from an EMBL/GenBank/DDBJ whole genome shotgun (WGS) entry which is preliminary data.</text>
</comment>
<reference evidence="2 3" key="1">
    <citation type="submission" date="2020-02" db="EMBL/GenBank/DDBJ databases">
        <authorList>
            <person name="Ma Q."/>
            <person name="Huang Y."/>
            <person name="Song X."/>
            <person name="Pei D."/>
        </authorList>
    </citation>
    <scope>NUCLEOTIDE SEQUENCE [LARGE SCALE GENOMIC DNA]</scope>
    <source>
        <strain evidence="2">Sxm20200214</strain>
        <tissue evidence="2">Leaf</tissue>
    </source>
</reference>
<feature type="region of interest" description="Disordered" evidence="1">
    <location>
        <begin position="1"/>
        <end position="30"/>
    </location>
</feature>
<evidence type="ECO:0000313" key="3">
    <source>
        <dbReference type="Proteomes" id="UP000886595"/>
    </source>
</evidence>
<dbReference type="Proteomes" id="UP000886595">
    <property type="component" value="Unassembled WGS sequence"/>
</dbReference>